<name>A0A7G3B8P0_LUTLO</name>
<dbReference type="AlphaFoldDB" id="A0A7G3B8P0"/>
<dbReference type="EMBL" id="GITU01011093">
    <property type="protein sequence ID" value="MBC1179796.1"/>
    <property type="molecule type" value="Transcribed_RNA"/>
</dbReference>
<evidence type="ECO:0000256" key="1">
    <source>
        <dbReference type="SAM" id="SignalP"/>
    </source>
</evidence>
<reference evidence="2" key="1">
    <citation type="journal article" date="2020" name="BMC">
        <title>Leishmania infection induces a limited differential gene expression in the sand fly midgut.</title>
        <authorList>
            <person name="Coutinho-Abreu I.V."/>
            <person name="Serafim T.D."/>
            <person name="Meneses C."/>
            <person name="Kamhawi S."/>
            <person name="Oliveira F."/>
            <person name="Valenzuela J.G."/>
        </authorList>
    </citation>
    <scope>NUCLEOTIDE SEQUENCE</scope>
    <source>
        <strain evidence="2">Jacobina</strain>
        <tissue evidence="2">Midgut</tissue>
    </source>
</reference>
<organism evidence="2">
    <name type="scientific">Lutzomyia longipalpis</name>
    <name type="common">Sand fly</name>
    <dbReference type="NCBI Taxonomy" id="7200"/>
    <lineage>
        <taxon>Eukaryota</taxon>
        <taxon>Metazoa</taxon>
        <taxon>Ecdysozoa</taxon>
        <taxon>Arthropoda</taxon>
        <taxon>Hexapoda</taxon>
        <taxon>Insecta</taxon>
        <taxon>Pterygota</taxon>
        <taxon>Neoptera</taxon>
        <taxon>Endopterygota</taxon>
        <taxon>Diptera</taxon>
        <taxon>Nematocera</taxon>
        <taxon>Psychodoidea</taxon>
        <taxon>Psychodidae</taxon>
        <taxon>Lutzomyia</taxon>
        <taxon>Lutzomyia</taxon>
    </lineage>
</organism>
<sequence>MPVVLITPIVHSCCTTATLCSSVCDVMLLQSANYSLVPHPPYATASCNILCPKCLCTSFTTVHCHWSFCSLSLCVAKAFGFSFHCFIPHLVSHPCESLVFSSLTLLSDCLMSASMGGS</sequence>
<proteinExistence type="predicted"/>
<feature type="signal peptide" evidence="1">
    <location>
        <begin position="1"/>
        <end position="20"/>
    </location>
</feature>
<accession>A0A7G3B8P0</accession>
<protein>
    <recommendedName>
        <fullName evidence="3">Secreted protein</fullName>
    </recommendedName>
</protein>
<feature type="chain" id="PRO_5028902217" description="Secreted protein" evidence="1">
    <location>
        <begin position="21"/>
        <end position="118"/>
    </location>
</feature>
<keyword evidence="1" id="KW-0732">Signal</keyword>
<evidence type="ECO:0000313" key="2">
    <source>
        <dbReference type="EMBL" id="MBC1179796.1"/>
    </source>
</evidence>
<evidence type="ECO:0008006" key="3">
    <source>
        <dbReference type="Google" id="ProtNLM"/>
    </source>
</evidence>